<evidence type="ECO:0000313" key="2">
    <source>
        <dbReference type="EMBL" id="MAH63378.1"/>
    </source>
</evidence>
<sequence length="131" mass="15092">MRNHEVRFVDSKHYRGDCRRYHKRFPVVLPATLQYNENEGVVKVLDISMGGCKMIANNHCSPHAKISMTFYTPSEANAEELVACSPIHALVVRSHHTANDHYIINVDFRGALFHEHGIEQLIEIHKHQTHQ</sequence>
<dbReference type="GO" id="GO:0035438">
    <property type="term" value="F:cyclic-di-GMP binding"/>
    <property type="evidence" value="ECO:0007669"/>
    <property type="project" value="InterPro"/>
</dbReference>
<gene>
    <name evidence="2" type="ORF">CMN54_08050</name>
</gene>
<dbReference type="SUPFAM" id="SSF141371">
    <property type="entry name" value="PilZ domain-like"/>
    <property type="match status" value="1"/>
</dbReference>
<evidence type="ECO:0000313" key="3">
    <source>
        <dbReference type="Proteomes" id="UP000226525"/>
    </source>
</evidence>
<dbReference type="InterPro" id="IPR009875">
    <property type="entry name" value="PilZ_domain"/>
</dbReference>
<proteinExistence type="predicted"/>
<dbReference type="AlphaFoldDB" id="A0A2D6YJL3"/>
<dbReference type="Proteomes" id="UP000226525">
    <property type="component" value="Unassembled WGS sequence"/>
</dbReference>
<comment type="caution">
    <text evidence="2">The sequence shown here is derived from an EMBL/GenBank/DDBJ whole genome shotgun (WGS) entry which is preliminary data.</text>
</comment>
<evidence type="ECO:0000259" key="1">
    <source>
        <dbReference type="Pfam" id="PF07238"/>
    </source>
</evidence>
<feature type="domain" description="PilZ" evidence="1">
    <location>
        <begin position="19"/>
        <end position="74"/>
    </location>
</feature>
<dbReference type="Gene3D" id="2.40.10.220">
    <property type="entry name" value="predicted glycosyltransferase like domains"/>
    <property type="match status" value="1"/>
</dbReference>
<name>A0A2D6YJL3_9DELT</name>
<protein>
    <submittedName>
        <fullName evidence="2">PilZ domain-containing protein</fullName>
    </submittedName>
</protein>
<dbReference type="EMBL" id="NZEX01000091">
    <property type="protein sequence ID" value="MAH63378.1"/>
    <property type="molecule type" value="Genomic_DNA"/>
</dbReference>
<dbReference type="Pfam" id="PF07238">
    <property type="entry name" value="PilZ"/>
    <property type="match status" value="1"/>
</dbReference>
<reference evidence="3" key="1">
    <citation type="submission" date="2017-09" db="EMBL/GenBank/DDBJ databases">
        <title>The Reconstruction of 2,631 Draft Metagenome-Assembled Genomes from the Global Oceans.</title>
        <authorList>
            <person name="Tully B.J."/>
            <person name="Graham E.D."/>
            <person name="Heidelberg J.F."/>
        </authorList>
    </citation>
    <scope>NUCLEOTIDE SEQUENCE [LARGE SCALE GENOMIC DNA]</scope>
</reference>
<accession>A0A2D6YJL3</accession>
<organism evidence="2 3">
    <name type="scientific">SAR324 cluster bacterium</name>
    <dbReference type="NCBI Taxonomy" id="2024889"/>
    <lineage>
        <taxon>Bacteria</taxon>
        <taxon>Deltaproteobacteria</taxon>
        <taxon>SAR324 cluster</taxon>
    </lineage>
</organism>